<reference evidence="3" key="1">
    <citation type="submission" date="2020-08" db="EMBL/GenBank/DDBJ databases">
        <authorList>
            <person name="Liu C."/>
            <person name="Sun Q."/>
        </authorList>
    </citation>
    <scope>NUCLEOTIDE SEQUENCE</scope>
    <source>
        <strain evidence="3">BX16</strain>
    </source>
</reference>
<comment type="subunit">
    <text evidence="2">Monomer. Binds 30S ribosomal subunits, but not 50S ribosomal subunits or 70S ribosomes.</text>
</comment>
<keyword evidence="4" id="KW-1185">Reference proteome</keyword>
<dbReference type="HAMAP" id="MF_00003">
    <property type="entry name" value="RbfA"/>
    <property type="match status" value="1"/>
</dbReference>
<gene>
    <name evidence="2 3" type="primary">rbfA</name>
    <name evidence="3" type="ORF">H8876_05985</name>
</gene>
<organism evidence="3 4">
    <name type="scientific">Lentihominibacter faecis</name>
    <dbReference type="NCBI Taxonomy" id="2764712"/>
    <lineage>
        <taxon>Bacteria</taxon>
        <taxon>Bacillati</taxon>
        <taxon>Bacillota</taxon>
        <taxon>Clostridia</taxon>
        <taxon>Peptostreptococcales</taxon>
        <taxon>Anaerovoracaceae</taxon>
        <taxon>Lentihominibacter</taxon>
    </lineage>
</organism>
<evidence type="ECO:0000256" key="2">
    <source>
        <dbReference type="HAMAP-Rule" id="MF_00003"/>
    </source>
</evidence>
<dbReference type="EMBL" id="JACRWC010000074">
    <property type="protein sequence ID" value="MBC5999545.1"/>
    <property type="molecule type" value="Genomic_DNA"/>
</dbReference>
<comment type="caution">
    <text evidence="3">The sequence shown here is derived from an EMBL/GenBank/DDBJ whole genome shotgun (WGS) entry which is preliminary data.</text>
</comment>
<dbReference type="InterPro" id="IPR015946">
    <property type="entry name" value="KH_dom-like_a/b"/>
</dbReference>
<name>A0A923SRM3_9FIRM</name>
<dbReference type="Gene3D" id="3.30.300.20">
    <property type="match status" value="1"/>
</dbReference>
<dbReference type="AlphaFoldDB" id="A0A923SRM3"/>
<comment type="function">
    <text evidence="2">One of several proteins that assist in the late maturation steps of the functional core of the 30S ribosomal subunit. Associates with free 30S ribosomal subunits (but not with 30S subunits that are part of 70S ribosomes or polysomes). Required for efficient processing of 16S rRNA. May interact with the 5'-terminal helix region of 16S rRNA.</text>
</comment>
<proteinExistence type="inferred from homology"/>
<dbReference type="GO" id="GO:0005829">
    <property type="term" value="C:cytosol"/>
    <property type="evidence" value="ECO:0007669"/>
    <property type="project" value="TreeGrafter"/>
</dbReference>
<dbReference type="Proteomes" id="UP000644115">
    <property type="component" value="Unassembled WGS sequence"/>
</dbReference>
<sequence length="127" mass="14417">MGKGYRQGRLGEEIRKIVSELLLRELKDPGLSSMISVTAVEVTSDGSYATVYLSVLSTSGAENEQEEQQKALDAMNRAKGFIRNEIGRQVKLRHTPELIFKIDHSMEYGRHISKIIRDLDIDHEDEE</sequence>
<evidence type="ECO:0000313" key="3">
    <source>
        <dbReference type="EMBL" id="MBC5999545.1"/>
    </source>
</evidence>
<evidence type="ECO:0000313" key="4">
    <source>
        <dbReference type="Proteomes" id="UP000644115"/>
    </source>
</evidence>
<comment type="similarity">
    <text evidence="2">Belongs to the RbfA family.</text>
</comment>
<dbReference type="GO" id="GO:0043024">
    <property type="term" value="F:ribosomal small subunit binding"/>
    <property type="evidence" value="ECO:0007669"/>
    <property type="project" value="TreeGrafter"/>
</dbReference>
<evidence type="ECO:0000256" key="1">
    <source>
        <dbReference type="ARBA" id="ARBA00022517"/>
    </source>
</evidence>
<keyword evidence="2" id="KW-0963">Cytoplasm</keyword>
<protein>
    <recommendedName>
        <fullName evidence="2">Ribosome-binding factor A</fullName>
    </recommendedName>
</protein>
<dbReference type="PANTHER" id="PTHR33515">
    <property type="entry name" value="RIBOSOME-BINDING FACTOR A, CHLOROPLASTIC-RELATED"/>
    <property type="match status" value="1"/>
</dbReference>
<dbReference type="GO" id="GO:0030490">
    <property type="term" value="P:maturation of SSU-rRNA"/>
    <property type="evidence" value="ECO:0007669"/>
    <property type="project" value="UniProtKB-UniRule"/>
</dbReference>
<dbReference type="InterPro" id="IPR023799">
    <property type="entry name" value="RbfA_dom_sf"/>
</dbReference>
<dbReference type="Pfam" id="PF02033">
    <property type="entry name" value="RBFA"/>
    <property type="match status" value="1"/>
</dbReference>
<dbReference type="PROSITE" id="PS01319">
    <property type="entry name" value="RBFA"/>
    <property type="match status" value="1"/>
</dbReference>
<keyword evidence="1 2" id="KW-0690">Ribosome biogenesis</keyword>
<accession>A0A923SRM3</accession>
<dbReference type="InterPro" id="IPR000238">
    <property type="entry name" value="RbfA"/>
</dbReference>
<dbReference type="SUPFAM" id="SSF89919">
    <property type="entry name" value="Ribosome-binding factor A, RbfA"/>
    <property type="match status" value="1"/>
</dbReference>
<dbReference type="PANTHER" id="PTHR33515:SF1">
    <property type="entry name" value="RIBOSOME-BINDING FACTOR A, CHLOROPLASTIC-RELATED"/>
    <property type="match status" value="1"/>
</dbReference>
<comment type="subcellular location">
    <subcellularLocation>
        <location evidence="2">Cytoplasm</location>
    </subcellularLocation>
</comment>
<dbReference type="InterPro" id="IPR020053">
    <property type="entry name" value="Ribosome-bd_factorA_CS"/>
</dbReference>
<dbReference type="RefSeq" id="WP_249286972.1">
    <property type="nucleotide sequence ID" value="NZ_JACRWC010000074.1"/>
</dbReference>
<dbReference type="NCBIfam" id="TIGR00082">
    <property type="entry name" value="rbfA"/>
    <property type="match status" value="1"/>
</dbReference>